<accession>A0A7L7SKM4</accession>
<protein>
    <submittedName>
        <fullName evidence="1">Uncharacterized protein</fullName>
    </submittedName>
</protein>
<name>A0A7L7SKM4_9CAUD</name>
<dbReference type="RefSeq" id="YP_010049627.1">
    <property type="nucleotide sequence ID" value="NC_054392.1"/>
</dbReference>
<gene>
    <name evidence="1" type="primary">18</name>
    <name evidence="1" type="ORF">SEA_ARCHIMEDES_18</name>
</gene>
<evidence type="ECO:0000313" key="2">
    <source>
        <dbReference type="Proteomes" id="UP000516653"/>
    </source>
</evidence>
<evidence type="ECO:0000313" key="1">
    <source>
        <dbReference type="EMBL" id="QOC55718.1"/>
    </source>
</evidence>
<organism evidence="1 2">
    <name type="scientific">Gordonia phage Archimedes</name>
    <dbReference type="NCBI Taxonomy" id="2759389"/>
    <lineage>
        <taxon>Viruses</taxon>
        <taxon>Duplodnaviria</taxon>
        <taxon>Heunggongvirae</taxon>
        <taxon>Uroviricota</taxon>
        <taxon>Caudoviricetes</taxon>
        <taxon>Archimedesvirus</taxon>
        <taxon>Archimedesvirus archimedes</taxon>
    </lineage>
</organism>
<dbReference type="EMBL" id="MT771339">
    <property type="protein sequence ID" value="QOC55718.1"/>
    <property type="molecule type" value="Genomic_DNA"/>
</dbReference>
<dbReference type="Proteomes" id="UP000516653">
    <property type="component" value="Segment"/>
</dbReference>
<sequence length="43" mass="5033">MFILESTNEIAIAEQNVANLMDRFGLSYGEARMKYENDFQVSW</sequence>
<dbReference type="KEGG" id="vg:63742946"/>
<proteinExistence type="predicted"/>
<dbReference type="GeneID" id="63742946"/>
<keyword evidence="2" id="KW-1185">Reference proteome</keyword>
<reference evidence="1 2" key="1">
    <citation type="submission" date="2020-07" db="EMBL/GenBank/DDBJ databases">
        <authorList>
            <person name="Buterbaugh K.M."/>
            <person name="Dean A.J."/>
            <person name="Durmis N.D."/>
            <person name="Gonzalez I.M."/>
            <person name="Kowalski E.M."/>
            <person name="Mundorff O.G."/>
            <person name="Vimal D."/>
            <person name="Chamarti P.R."/>
            <person name="Xu J."/>
            <person name="Butela K.A."/>
            <person name="Garlena R.A."/>
            <person name="Russell D.A."/>
            <person name="Pope W.H."/>
            <person name="Jacobs-Sera D."/>
            <person name="Hatfull G.F."/>
        </authorList>
    </citation>
    <scope>NUCLEOTIDE SEQUENCE [LARGE SCALE GENOMIC DNA]</scope>
</reference>